<dbReference type="PANTHER" id="PTHR43267:SF1">
    <property type="entry name" value="TRNA THREONYLCARBAMOYLADENOSINE DEHYDRATASE"/>
    <property type="match status" value="1"/>
</dbReference>
<dbReference type="GO" id="GO:0061504">
    <property type="term" value="P:cyclic threonylcarbamoyladenosine biosynthetic process"/>
    <property type="evidence" value="ECO:0007669"/>
    <property type="project" value="TreeGrafter"/>
</dbReference>
<feature type="domain" description="THIF-type NAD/FAD binding fold" evidence="1">
    <location>
        <begin position="380"/>
        <end position="541"/>
    </location>
</feature>
<reference evidence="3 4" key="1">
    <citation type="submission" date="2018-07" db="EMBL/GenBank/DDBJ databases">
        <title>Complete Genome and Methylome Analysis of Deinococcus wulumuqiensis NEB 479.</title>
        <authorList>
            <person name="Fomenkov A."/>
            <person name="Luyten Y."/>
            <person name="Vincze T."/>
            <person name="Anton B.P."/>
            <person name="Clark T."/>
            <person name="Roberts R.J."/>
            <person name="Morgan R.D."/>
        </authorList>
    </citation>
    <scope>NUCLEOTIDE SEQUENCE [LARGE SCALE GENOMIC DNA]</scope>
    <source>
        <strain evidence="3 4">NEB 479</strain>
        <plasmid evidence="4">Plasmid pdrdi</plasmid>
    </source>
</reference>
<dbReference type="KEGG" id="dwu:DVJ83_15705"/>
<dbReference type="Proteomes" id="UP000253744">
    <property type="component" value="Plasmid pDrdI"/>
</dbReference>
<dbReference type="InterPro" id="IPR000594">
    <property type="entry name" value="ThiF_NAD_FAD-bd"/>
</dbReference>
<dbReference type="InterPro" id="IPR035985">
    <property type="entry name" value="Ubiquitin-activating_enz"/>
</dbReference>
<dbReference type="PANTHER" id="PTHR43267">
    <property type="entry name" value="TRNA THREONYLCARBAMOYLADENOSINE DEHYDRATASE"/>
    <property type="match status" value="1"/>
</dbReference>
<name>A0A345ILN7_9DEIO</name>
<keyword evidence="3" id="KW-0614">Plasmid</keyword>
<protein>
    <submittedName>
        <fullName evidence="3">Uncharacterized protein</fullName>
    </submittedName>
</protein>
<dbReference type="AlphaFoldDB" id="A0A345ILN7"/>
<feature type="domain" description="Prokaryotic E2 family B" evidence="2">
    <location>
        <begin position="48"/>
        <end position="150"/>
    </location>
</feature>
<dbReference type="Gene3D" id="3.40.50.720">
    <property type="entry name" value="NAD(P)-binding Rossmann-like Domain"/>
    <property type="match status" value="1"/>
</dbReference>
<proteinExistence type="predicted"/>
<dbReference type="Pfam" id="PF14461">
    <property type="entry name" value="Prok-E2_B"/>
    <property type="match status" value="1"/>
</dbReference>
<organism evidence="3 4">
    <name type="scientific">Deinococcus wulumuqiensis</name>
    <dbReference type="NCBI Taxonomy" id="980427"/>
    <lineage>
        <taxon>Bacteria</taxon>
        <taxon>Thermotogati</taxon>
        <taxon>Deinococcota</taxon>
        <taxon>Deinococci</taxon>
        <taxon>Deinococcales</taxon>
        <taxon>Deinococcaceae</taxon>
        <taxon>Deinococcus</taxon>
    </lineage>
</organism>
<dbReference type="EMBL" id="CP031163">
    <property type="protein sequence ID" value="AXH00610.1"/>
    <property type="molecule type" value="Genomic_DNA"/>
</dbReference>
<dbReference type="GO" id="GO:0008641">
    <property type="term" value="F:ubiquitin-like modifier activating enzyme activity"/>
    <property type="evidence" value="ECO:0007669"/>
    <property type="project" value="InterPro"/>
</dbReference>
<dbReference type="GO" id="GO:0061503">
    <property type="term" value="F:tRNA threonylcarbamoyladenosine dehydratase"/>
    <property type="evidence" value="ECO:0007669"/>
    <property type="project" value="TreeGrafter"/>
</dbReference>
<evidence type="ECO:0000259" key="1">
    <source>
        <dbReference type="Pfam" id="PF00899"/>
    </source>
</evidence>
<evidence type="ECO:0000313" key="3">
    <source>
        <dbReference type="EMBL" id="AXH00610.1"/>
    </source>
</evidence>
<dbReference type="CDD" id="cd01483">
    <property type="entry name" value="E1_enzyme_family"/>
    <property type="match status" value="1"/>
</dbReference>
<sequence length="658" mass="72414">MKLKDLNNILLNFAEAADLCNSRLLQGNERQAVWMRSRSLVAGLAATTSVAGRPINIRIGLPQNFPYELPVIRLDDAETFPHIPHLEEDGAICFIVPRGLVIDRHSPLGILRDALERALETLRQGWQGENVTDEFMDEFAAYWRSTRPNEHVASFLQVGGDVRKVHLEMAPQAKSGTLLNSEIRNRASRMAGSPQRLHTRQTSPAVAKEWREKQVRRQQALHRNAMQLHAAEPVRPTPRGLGSIFDLPGEPADFHQRPQARGGRHALYVPLPDQARLQPPRPGHRWSANDVHQLVRSSLLPEGLRQLDALTQKCGDELLVILGLPRPSGGTTLIGLRYFGLKGVHPLGSSSDVRHLRDPEPVGVTRLDRELLTGRGGASTNLTSRKVLLIGCGSVGGHIAMMLASTGVGELTLLDGDLLAPENIFRHVLGRKALGQLKVKALVNEIQERSSYIRVRGIPIMLNGAVREKQVDLSAYDLIISATGEPVVDLDLNARLVALREEGRKPAAIHTWLEPFGIGGHAALSIGESGCFECLYTPDEDGQGPLHNRAALYAPVDEQPRDFNLDLVGCGSFYAPYSDLDARRTAELAVRLALSALQGTQTESILKSWKGDASDFQKQGFRLARRYAQTSDALLEGVTYASTLCRTCVNRIPREDAV</sequence>
<dbReference type="RefSeq" id="WP_114673267.1">
    <property type="nucleotide sequence ID" value="NZ_CP031163.1"/>
</dbReference>
<evidence type="ECO:0000259" key="2">
    <source>
        <dbReference type="Pfam" id="PF14461"/>
    </source>
</evidence>
<geneLocation type="plasmid" evidence="4">
    <name>pdrdi</name>
</geneLocation>
<gene>
    <name evidence="3" type="ORF">DVJ83_15705</name>
</gene>
<dbReference type="InterPro" id="IPR045886">
    <property type="entry name" value="ThiF/MoeB/HesA"/>
</dbReference>
<accession>A0A345ILN7</accession>
<dbReference type="InterPro" id="IPR032701">
    <property type="entry name" value="Prok-E2_B_dom"/>
</dbReference>
<dbReference type="Pfam" id="PF00899">
    <property type="entry name" value="ThiF"/>
    <property type="match status" value="1"/>
</dbReference>
<dbReference type="SUPFAM" id="SSF69572">
    <property type="entry name" value="Activating enzymes of the ubiquitin-like proteins"/>
    <property type="match status" value="1"/>
</dbReference>
<evidence type="ECO:0000313" key="4">
    <source>
        <dbReference type="Proteomes" id="UP000253744"/>
    </source>
</evidence>